<keyword evidence="5" id="KW-0732">Signal</keyword>
<dbReference type="InterPro" id="IPR001360">
    <property type="entry name" value="Glyco_hydro_1"/>
</dbReference>
<accession>Q9SPK3</accession>
<dbReference type="PIR" id="JC7539">
    <property type="entry name" value="JC7539"/>
</dbReference>
<reference evidence="6" key="1">
    <citation type="submission" date="1999-06" db="EMBL/GenBank/DDBJ databases">
        <authorList>
            <person name="Cairns J.R.K."/>
            <person name="Champattanachai V."/>
            <person name="Srisomsap C."/>
            <person name="Svasti J."/>
        </authorList>
    </citation>
    <scope>NUCLEOTIDE SEQUENCE</scope>
    <source>
        <tissue evidence="6">Germinated seed</tissue>
    </source>
</reference>
<evidence type="ECO:0000256" key="4">
    <source>
        <dbReference type="RuleBase" id="RU003690"/>
    </source>
</evidence>
<proteinExistence type="evidence at transcript level"/>
<dbReference type="AlphaFoldDB" id="Q9SPK3"/>
<evidence type="ECO:0000256" key="5">
    <source>
        <dbReference type="SAM" id="SignalP"/>
    </source>
</evidence>
<evidence type="ECO:0000256" key="2">
    <source>
        <dbReference type="ARBA" id="ARBA00022801"/>
    </source>
</evidence>
<evidence type="ECO:0000256" key="3">
    <source>
        <dbReference type="ARBA" id="ARBA00023295"/>
    </source>
</evidence>
<feature type="chain" id="PRO_5004332790" evidence="5">
    <location>
        <begin position="24"/>
        <end position="547"/>
    </location>
</feature>
<keyword evidence="2 6" id="KW-0378">Hydrolase</keyword>
<dbReference type="CAZy" id="GH1">
    <property type="family name" value="Glycoside Hydrolase Family 1"/>
</dbReference>
<dbReference type="EC" id="3.2.1.21" evidence="6"/>
<comment type="similarity">
    <text evidence="1 4">Belongs to the glycosyl hydrolase 1 family.</text>
</comment>
<protein>
    <submittedName>
        <fullName evidence="6">Dalcochinin 8'-O-beta-glucoside beta-glucosidase</fullName>
        <ecNumber evidence="6">3.2.1.21</ecNumber>
    </submittedName>
</protein>
<dbReference type="PRINTS" id="PR00131">
    <property type="entry name" value="GLHYDRLASE1"/>
</dbReference>
<dbReference type="PANTHER" id="PTHR10353">
    <property type="entry name" value="GLYCOSYL HYDROLASE"/>
    <property type="match status" value="1"/>
</dbReference>
<dbReference type="GO" id="GO:0008422">
    <property type="term" value="F:beta-glucosidase activity"/>
    <property type="evidence" value="ECO:0007669"/>
    <property type="project" value="UniProtKB-EC"/>
</dbReference>
<evidence type="ECO:0000256" key="1">
    <source>
        <dbReference type="ARBA" id="ARBA00010838"/>
    </source>
</evidence>
<feature type="signal peptide" evidence="5">
    <location>
        <begin position="1"/>
        <end position="23"/>
    </location>
</feature>
<dbReference type="GO" id="GO:0005975">
    <property type="term" value="P:carbohydrate metabolic process"/>
    <property type="evidence" value="ECO:0007669"/>
    <property type="project" value="InterPro"/>
</dbReference>
<reference evidence="6" key="2">
    <citation type="journal article" date="2000" name="J. Biochem.">
        <title>Sequence and expression of Thai Rosewood beta-glucosidase/beta-fucosidase, a family 1 glycosyl hydrolase glycoprotein.</title>
        <authorList>
            <person name="Ketudat Cairns J.R."/>
            <person name="Champattanachai V."/>
            <person name="Srisomsap C."/>
            <person name="Wittman-Liebold B."/>
            <person name="Thiede B."/>
            <person name="Svasti J."/>
        </authorList>
    </citation>
    <scope>NUCLEOTIDE SEQUENCE</scope>
    <source>
        <tissue evidence="6">Germinated seed</tissue>
    </source>
</reference>
<name>Q9SPK3_9FABA</name>
<organism evidence="6">
    <name type="scientific">Dalbergia cochinchinensis</name>
    <dbReference type="NCBI Taxonomy" id="106130"/>
    <lineage>
        <taxon>Eukaryota</taxon>
        <taxon>Viridiplantae</taxon>
        <taxon>Streptophyta</taxon>
        <taxon>Embryophyta</taxon>
        <taxon>Tracheophyta</taxon>
        <taxon>Spermatophyta</taxon>
        <taxon>Magnoliopsida</taxon>
        <taxon>eudicotyledons</taxon>
        <taxon>Gunneridae</taxon>
        <taxon>Pentapetalae</taxon>
        <taxon>rosids</taxon>
        <taxon>fabids</taxon>
        <taxon>Fabales</taxon>
        <taxon>Fabaceae</taxon>
        <taxon>Papilionoideae</taxon>
        <taxon>50 kb inversion clade</taxon>
        <taxon>dalbergioids sensu lato</taxon>
        <taxon>Dalbergieae</taxon>
        <taxon>Dalbergia clade</taxon>
        <taxon>Dalbergia</taxon>
    </lineage>
</organism>
<sequence length="547" mass="62281">MLAMTSKAILLLGLLALVSTSASIDFAKEVRETITEVPPFNRSCFPSDFIFGTASSSYQYEGEGRVPSIWDNFTHQYPEKIADRSNGDVAVDQFHRYKKDIAIMKDMNLDAYRMSISWPRILPTGRVSGGINQTGVDYYNRLINESLANGITPFVTIFHWDLPQALEDEYGGFLNHSVVNDFQDYADLCFQLFGDRVKHWITLNEPSIFTANGYAYGMFAPGRCSPSYNPTCTGGDAGTETYLVAHNLILSHAATVQVYKRKYQEHQKGTIGISLHVVWVIPLSNSTSDQNATQRYLDFTCGWFMDPLTAGRYPDSMQYLVGDRLPKFTTDQAKLVKGSFDFIGLNYYTTNYATKSDASTCCPPSYLTDPQVTLLQQRNGVFIGPVTPSGWMCIYPKGLRDLLLYFKEKYNNPLVYITENGIDEKNDASLSLEESLIDTYRIDSYYRHLFYVRYAIRSGANVKGFFAWSLLDNFEWAEGYTSRFGLYFVNYTTLNRYPKLSATWFKYFLARDQESAKLEILAPKARWSLSTMIKEEKTKPKRGIEGF</sequence>
<dbReference type="PANTHER" id="PTHR10353:SF137">
    <property type="entry name" value="MYROSINASE 3-RELATED"/>
    <property type="match status" value="1"/>
</dbReference>
<dbReference type="InterPro" id="IPR017853">
    <property type="entry name" value="GH"/>
</dbReference>
<dbReference type="FunFam" id="3.20.20.80:FF:000020">
    <property type="entry name" value="Beta-glucosidase 12"/>
    <property type="match status" value="1"/>
</dbReference>
<dbReference type="Pfam" id="PF00232">
    <property type="entry name" value="Glyco_hydro_1"/>
    <property type="match status" value="1"/>
</dbReference>
<dbReference type="SUPFAM" id="SSF51445">
    <property type="entry name" value="(Trans)glycosidases"/>
    <property type="match status" value="1"/>
</dbReference>
<evidence type="ECO:0000313" key="6">
    <source>
        <dbReference type="EMBL" id="AAF04007.1"/>
    </source>
</evidence>
<keyword evidence="3 6" id="KW-0326">Glycosidase</keyword>
<dbReference type="EMBL" id="AF163097">
    <property type="protein sequence ID" value="AAF04007.1"/>
    <property type="molecule type" value="mRNA"/>
</dbReference>
<dbReference type="BioCyc" id="MetaCyc:MONOMER-13778"/>
<dbReference type="Gene3D" id="3.20.20.80">
    <property type="entry name" value="Glycosidases"/>
    <property type="match status" value="1"/>
</dbReference>
<dbReference type="SMR" id="Q9SPK3"/>
<gene>
    <name evidence="6" type="primary">BGLU1</name>
</gene>